<name>A0A4E9F5B5_BRUMA</name>
<keyword evidence="2 10" id="KW-0645">Protease</keyword>
<evidence type="ECO:0000256" key="6">
    <source>
        <dbReference type="ARBA" id="ARBA00023049"/>
    </source>
</evidence>
<dbReference type="Gene3D" id="3.10.170.20">
    <property type="match status" value="1"/>
</dbReference>
<dbReference type="GO" id="GO:0007155">
    <property type="term" value="P:cell adhesion"/>
    <property type="evidence" value="ECO:0007669"/>
    <property type="project" value="InterPro"/>
</dbReference>
<dbReference type="FunFam" id="3.90.132.10:FF:000001">
    <property type="entry name" value="leishmanolysin-like peptidase isoform X2"/>
    <property type="match status" value="1"/>
</dbReference>
<dbReference type="WBParaSite" id="Bm6536a.1">
    <property type="protein sequence ID" value="Bm6536a.1"/>
    <property type="gene ID" value="WBGene00226797"/>
</dbReference>
<dbReference type="RefSeq" id="XP_042932253.1">
    <property type="nucleotide sequence ID" value="XM_043076319.1"/>
</dbReference>
<keyword evidence="11" id="KW-0812">Transmembrane</keyword>
<dbReference type="GeneID" id="6105599"/>
<evidence type="ECO:0000313" key="13">
    <source>
        <dbReference type="Proteomes" id="UP000006672"/>
    </source>
</evidence>
<dbReference type="PANTHER" id="PTHR10942:SF0">
    <property type="entry name" value="LEISHMANOLYSIN-LIKE PEPTIDASE"/>
    <property type="match status" value="1"/>
</dbReference>
<feature type="binding site" evidence="9">
    <location>
        <position position="310"/>
    </location>
    <ligand>
        <name>Zn(2+)</name>
        <dbReference type="ChEBI" id="CHEBI:29105"/>
        <note>catalytic</note>
    </ligand>
</feature>
<evidence type="ECO:0000256" key="3">
    <source>
        <dbReference type="ARBA" id="ARBA00022723"/>
    </source>
</evidence>
<dbReference type="PANTHER" id="PTHR10942">
    <property type="entry name" value="LEISHMANOLYSIN-LIKE PEPTIDASE"/>
    <property type="match status" value="1"/>
</dbReference>
<dbReference type="EC" id="3.4.24.-" evidence="10"/>
<keyword evidence="11" id="KW-1133">Transmembrane helix</keyword>
<evidence type="ECO:0000313" key="12">
    <source>
        <dbReference type="EMBL" id="VIO90406.1"/>
    </source>
</evidence>
<dbReference type="SUPFAM" id="SSF55486">
    <property type="entry name" value="Metalloproteases ('zincins'), catalytic domain"/>
    <property type="match status" value="1"/>
</dbReference>
<evidence type="ECO:0000256" key="8">
    <source>
        <dbReference type="PIRSR" id="PIRSR601577-1"/>
    </source>
</evidence>
<keyword evidence="3 9" id="KW-0479">Metal-binding</keyword>
<reference evidence="12" key="2">
    <citation type="submission" date="2019-04" db="EMBL/GenBank/DDBJ databases">
        <authorList>
            <person name="Howe K."/>
            <person name="Paulini M."/>
            <person name="Williams G."/>
        </authorList>
    </citation>
    <scope>NUCLEOTIDE SEQUENCE [LARGE SCALE GENOMIC DNA]</scope>
    <source>
        <strain evidence="12">FR3</strain>
    </source>
</reference>
<feature type="transmembrane region" description="Helical" evidence="11">
    <location>
        <begin position="725"/>
        <end position="751"/>
    </location>
</feature>
<keyword evidence="13" id="KW-1185">Reference proteome</keyword>
<accession>A0A4E9F5B5</accession>
<gene>
    <name evidence="12 14" type="primary">Bm6536</name>
    <name evidence="12" type="ORF">BM_BM6536</name>
</gene>
<dbReference type="Gene3D" id="2.10.55.10">
    <property type="entry name" value="Leishmanolysin domain 3"/>
    <property type="match status" value="1"/>
</dbReference>
<sequence length="761" mass="87808">MVDIFNDYCIQLINKSTPKQQQQQQQQRRKEEEEEYEINFHINSFLIIIYPNLIILLWLIFSTIILTTNAALCSYKVPSVNDIIFDVPLDVDFMENNTKNDGDGSVRKIRNVNNVNNVNNDLFQPLRIHLHYDKISIDKLTTNIQLFVNTSLLPEAVNYWQTALAVRPAAIPIRLNRKCVSNLYYMRTYEKRQSCVLGCKNETSCGEVIIPDEHLYQCRYCTSPESRNCGIIGPPDGIGIPNTDFLLYVSAVLSQRCKNIDTVAYAAHCQQEADLDRPIAGHVNLCPNALSTALHDREVLLSTVKHEILHALGFSAGLYAFFRDDNGKPRTQRNRYNKPISLNKDRGYYNWDSNTIQTIIRNDWWTAEGMIPHPVHIMVTPRVQQEARRHFNCSDLEGAELENQGGDGTAFTHWEKRLFENEAMTGTHTQNPVYSRLTFALLEDSGWYKANYSAAEELHWGHHLGCEFARKSCGEWIRNRQEKDLLLAPFCDEIKHDGKRSLATARCTAQRDSLALCNLIPYQNPLPTEYRNFASLNGVKNKDAIYYGGSVELADYCPYNQEFEWKAPNSSQRRDSRCELDGNFTPNQANSIMEVYGNQSKCFDLATFWTERKCGRIRTFLQYKAGCYQYECSEGRLNIGLFNESFFYPCYFTGQYVYIRKVINGWLREGVIICPPCEEICHSEHFSVDDKFGYCQETNKDNIPEYVGDLWLDEPCAASTSFCNLIFFLFIFLIRFSYNFRVFCVICSSYIPLIKVGENKM</sequence>
<reference evidence="13" key="1">
    <citation type="journal article" date="2007" name="Science">
        <title>Draft genome of the filarial nematode parasite Brugia malayi.</title>
        <authorList>
            <person name="Ghedin E."/>
            <person name="Wang S."/>
            <person name="Spiro D."/>
            <person name="Caler E."/>
            <person name="Zhao Q."/>
            <person name="Crabtree J."/>
            <person name="Allen J.E."/>
            <person name="Delcher A.L."/>
            <person name="Guiliano D.B."/>
            <person name="Miranda-Saavedra D."/>
            <person name="Angiuoli S.V."/>
            <person name="Creasy T."/>
            <person name="Amedeo P."/>
            <person name="Haas B."/>
            <person name="El-Sayed N.M."/>
            <person name="Wortman J.R."/>
            <person name="Feldblyum T."/>
            <person name="Tallon L."/>
            <person name="Schatz M."/>
            <person name="Shumway M."/>
            <person name="Koo H."/>
            <person name="Salzberg S.L."/>
            <person name="Schobel S."/>
            <person name="Pertea M."/>
            <person name="Pop M."/>
            <person name="White O."/>
            <person name="Barton G.J."/>
            <person name="Carlow C.K."/>
            <person name="Crawford M.J."/>
            <person name="Daub J."/>
            <person name="Dimmic M.W."/>
            <person name="Estes C.F."/>
            <person name="Foster J.M."/>
            <person name="Ganatra M."/>
            <person name="Gregory W.F."/>
            <person name="Johnson N.M."/>
            <person name="Jin J."/>
            <person name="Komuniecki R."/>
            <person name="Korf I."/>
            <person name="Kumar S."/>
            <person name="Laney S."/>
            <person name="Li B.W."/>
            <person name="Li W."/>
            <person name="Lindblom T.H."/>
            <person name="Lustigman S."/>
            <person name="Ma D."/>
            <person name="Maina C.V."/>
            <person name="Martin D.M."/>
            <person name="McCarter J.P."/>
            <person name="McReynolds L."/>
            <person name="Mitreva M."/>
            <person name="Nutman T.B."/>
            <person name="Parkinson J."/>
            <person name="Peregrin-Alvarez J.M."/>
            <person name="Poole C."/>
            <person name="Ren Q."/>
            <person name="Saunders L."/>
            <person name="Sluder A.E."/>
            <person name="Smith K."/>
            <person name="Stanke M."/>
            <person name="Unnasch T.R."/>
            <person name="Ware J."/>
            <person name="Wei A.D."/>
            <person name="Weil G."/>
            <person name="Williams D.J."/>
            <person name="Zhang Y."/>
            <person name="Williams S.A."/>
            <person name="Fraser-Liggett C."/>
            <person name="Slatko B."/>
            <person name="Blaxter M.L."/>
            <person name="Scott A.L."/>
        </authorList>
    </citation>
    <scope>NUCLEOTIDE SEQUENCE</scope>
    <source>
        <strain evidence="13">FR3</strain>
    </source>
</reference>
<evidence type="ECO:0000256" key="1">
    <source>
        <dbReference type="ARBA" id="ARBA00005860"/>
    </source>
</evidence>
<protein>
    <recommendedName>
        <fullName evidence="7 10">Leishmanolysin-like peptidase</fullName>
        <ecNumber evidence="10">3.4.24.-</ecNumber>
    </recommendedName>
</protein>
<dbReference type="Gene3D" id="2.30.34.10">
    <property type="entry name" value="Leishmanolysin domain 4"/>
    <property type="match status" value="1"/>
</dbReference>
<keyword evidence="5 9" id="KW-0862">Zinc</keyword>
<dbReference type="FunFam" id="3.10.170.20:FF:000007">
    <property type="entry name" value="Leishmanolysin-like peptidase"/>
    <property type="match status" value="1"/>
</dbReference>
<dbReference type="Proteomes" id="UP000006672">
    <property type="component" value="Unassembled WGS sequence"/>
</dbReference>
<feature type="binding site" evidence="9">
    <location>
        <position position="413"/>
    </location>
    <ligand>
        <name>Zn(2+)</name>
        <dbReference type="ChEBI" id="CHEBI:29105"/>
        <note>catalytic</note>
    </ligand>
</feature>
<dbReference type="Pfam" id="PF01457">
    <property type="entry name" value="Peptidase_M8"/>
    <property type="match status" value="1"/>
</dbReference>
<reference evidence="14" key="3">
    <citation type="submission" date="2019-12" db="UniProtKB">
        <authorList>
            <consortium name="WormBaseParasite"/>
        </authorList>
    </citation>
    <scope>IDENTIFICATION</scope>
</reference>
<feature type="active site" evidence="8">
    <location>
        <position position="307"/>
    </location>
</feature>
<evidence type="ECO:0000256" key="5">
    <source>
        <dbReference type="ARBA" id="ARBA00022833"/>
    </source>
</evidence>
<dbReference type="GO" id="GO:0016020">
    <property type="term" value="C:membrane"/>
    <property type="evidence" value="ECO:0007669"/>
    <property type="project" value="InterPro"/>
</dbReference>
<dbReference type="KEGG" id="bmy:BM_BM6536"/>
<dbReference type="GO" id="GO:0005737">
    <property type="term" value="C:cytoplasm"/>
    <property type="evidence" value="ECO:0007669"/>
    <property type="project" value="TreeGrafter"/>
</dbReference>
<evidence type="ECO:0000256" key="11">
    <source>
        <dbReference type="SAM" id="Phobius"/>
    </source>
</evidence>
<accession>A0A5S6PT09</accession>
<dbReference type="CTD" id="6105599"/>
<feature type="binding site" evidence="9">
    <location>
        <position position="306"/>
    </location>
    <ligand>
        <name>Zn(2+)</name>
        <dbReference type="ChEBI" id="CHEBI:29105"/>
        <note>catalytic</note>
    </ligand>
</feature>
<evidence type="ECO:0000256" key="2">
    <source>
        <dbReference type="ARBA" id="ARBA00022670"/>
    </source>
</evidence>
<dbReference type="STRING" id="6279.A0A5S6PT09"/>
<evidence type="ECO:0000256" key="10">
    <source>
        <dbReference type="RuleBase" id="RU366077"/>
    </source>
</evidence>
<organism evidence="12">
    <name type="scientific">Brugia malayi</name>
    <name type="common">Filarial nematode worm</name>
    <dbReference type="NCBI Taxonomy" id="6279"/>
    <lineage>
        <taxon>Eukaryota</taxon>
        <taxon>Metazoa</taxon>
        <taxon>Ecdysozoa</taxon>
        <taxon>Nematoda</taxon>
        <taxon>Chromadorea</taxon>
        <taxon>Rhabditida</taxon>
        <taxon>Spirurina</taxon>
        <taxon>Spiruromorpha</taxon>
        <taxon>Filarioidea</taxon>
        <taxon>Onchocercidae</taxon>
        <taxon>Brugia</taxon>
    </lineage>
</organism>
<keyword evidence="6 9" id="KW-0482">Metalloprotease</keyword>
<dbReference type="AlphaFoldDB" id="A0A4E9F5B5"/>
<proteinExistence type="inferred from homology"/>
<evidence type="ECO:0000256" key="4">
    <source>
        <dbReference type="ARBA" id="ARBA00022801"/>
    </source>
</evidence>
<comment type="cofactor">
    <cofactor evidence="9 10">
        <name>Zn(2+)</name>
        <dbReference type="ChEBI" id="CHEBI:29105"/>
    </cofactor>
    <text evidence="9 10">Binds 1 zinc ion per subunit.</text>
</comment>
<evidence type="ECO:0000256" key="9">
    <source>
        <dbReference type="PIRSR" id="PIRSR601577-2"/>
    </source>
</evidence>
<keyword evidence="4 10" id="KW-0378">Hydrolase</keyword>
<dbReference type="GO" id="GO:0006508">
    <property type="term" value="P:proteolysis"/>
    <property type="evidence" value="ECO:0007669"/>
    <property type="project" value="UniProtKB-KW"/>
</dbReference>
<dbReference type="GO" id="GO:0046872">
    <property type="term" value="F:metal ion binding"/>
    <property type="evidence" value="ECO:0007669"/>
    <property type="project" value="UniProtKB-KW"/>
</dbReference>
<keyword evidence="11" id="KW-0472">Membrane</keyword>
<dbReference type="Gene3D" id="3.90.132.10">
    <property type="entry name" value="Leishmanolysin , domain 2"/>
    <property type="match status" value="1"/>
</dbReference>
<evidence type="ECO:0000313" key="14">
    <source>
        <dbReference type="WBParaSite" id="Bm6536a.1"/>
    </source>
</evidence>
<comment type="similarity">
    <text evidence="1 10">Belongs to the peptidase M8 family.</text>
</comment>
<dbReference type="EMBL" id="CAAKNF010000192">
    <property type="protein sequence ID" value="VIO90406.1"/>
    <property type="molecule type" value="Genomic_DNA"/>
</dbReference>
<dbReference type="OrthoDB" id="527990at2759"/>
<evidence type="ECO:0000256" key="7">
    <source>
        <dbReference type="ARBA" id="ARBA00039717"/>
    </source>
</evidence>
<feature type="transmembrane region" description="Helical" evidence="11">
    <location>
        <begin position="45"/>
        <end position="66"/>
    </location>
</feature>
<dbReference type="GO" id="GO:0004222">
    <property type="term" value="F:metalloendopeptidase activity"/>
    <property type="evidence" value="ECO:0007669"/>
    <property type="project" value="UniProtKB-UniRule"/>
</dbReference>
<dbReference type="InterPro" id="IPR001577">
    <property type="entry name" value="Peptidase_M8"/>
</dbReference>